<feature type="compositionally biased region" description="Basic and acidic residues" evidence="1">
    <location>
        <begin position="66"/>
        <end position="81"/>
    </location>
</feature>
<sequence length="101" mass="10528">MAASGNNRFGLTRAQVQTPVPVPVATGPVGDWNTGATTLSLFPVGTGTGRQSQGPDADGRIAGTDDTDHNEDAWPWKKRDSAGAGNNPAEDVPDDASWLRL</sequence>
<gene>
    <name evidence="2" type="ORF">NCGR_LOCUS2897</name>
</gene>
<keyword evidence="3" id="KW-1185">Reference proteome</keyword>
<feature type="region of interest" description="Disordered" evidence="1">
    <location>
        <begin position="41"/>
        <end position="101"/>
    </location>
</feature>
<dbReference type="EMBL" id="CAJGYO010000001">
    <property type="protein sequence ID" value="CAD6205055.1"/>
    <property type="molecule type" value="Genomic_DNA"/>
</dbReference>
<protein>
    <submittedName>
        <fullName evidence="2">Uncharacterized protein</fullName>
    </submittedName>
</protein>
<dbReference type="AlphaFoldDB" id="A0A811MCU9"/>
<comment type="caution">
    <text evidence="2">The sequence shown here is derived from an EMBL/GenBank/DDBJ whole genome shotgun (WGS) entry which is preliminary data.</text>
</comment>
<organism evidence="2 3">
    <name type="scientific">Miscanthus lutarioriparius</name>
    <dbReference type="NCBI Taxonomy" id="422564"/>
    <lineage>
        <taxon>Eukaryota</taxon>
        <taxon>Viridiplantae</taxon>
        <taxon>Streptophyta</taxon>
        <taxon>Embryophyta</taxon>
        <taxon>Tracheophyta</taxon>
        <taxon>Spermatophyta</taxon>
        <taxon>Magnoliopsida</taxon>
        <taxon>Liliopsida</taxon>
        <taxon>Poales</taxon>
        <taxon>Poaceae</taxon>
        <taxon>PACMAD clade</taxon>
        <taxon>Panicoideae</taxon>
        <taxon>Andropogonodae</taxon>
        <taxon>Andropogoneae</taxon>
        <taxon>Saccharinae</taxon>
        <taxon>Miscanthus</taxon>
    </lineage>
</organism>
<evidence type="ECO:0000313" key="2">
    <source>
        <dbReference type="EMBL" id="CAD6205055.1"/>
    </source>
</evidence>
<proteinExistence type="predicted"/>
<reference evidence="2" key="1">
    <citation type="submission" date="2020-10" db="EMBL/GenBank/DDBJ databases">
        <authorList>
            <person name="Han B."/>
            <person name="Lu T."/>
            <person name="Zhao Q."/>
            <person name="Huang X."/>
            <person name="Zhao Y."/>
        </authorList>
    </citation>
    <scope>NUCLEOTIDE SEQUENCE</scope>
</reference>
<accession>A0A811MCU9</accession>
<feature type="region of interest" description="Disordered" evidence="1">
    <location>
        <begin position="1"/>
        <end position="22"/>
    </location>
</feature>
<evidence type="ECO:0000313" key="3">
    <source>
        <dbReference type="Proteomes" id="UP000604825"/>
    </source>
</evidence>
<dbReference type="Proteomes" id="UP000604825">
    <property type="component" value="Unassembled WGS sequence"/>
</dbReference>
<evidence type="ECO:0000256" key="1">
    <source>
        <dbReference type="SAM" id="MobiDB-lite"/>
    </source>
</evidence>
<name>A0A811MCU9_9POAL</name>